<sequence length="120" mass="13500">MYRTHELRRVRTGETGLEEWACPTCGRRLLLRWPPCYHKTIVEPGDERACHIGRSDEIADSVAGDAADGALDTASTGLLGTADTPRTGWQRPNQRRWLRETGVEALESHHRTRLNPSEPV</sequence>
<reference evidence="2 3" key="1">
    <citation type="submission" date="2020-08" db="EMBL/GenBank/DDBJ databases">
        <title>Sequencing the genomes of 1000 actinobacteria strains.</title>
        <authorList>
            <person name="Klenk H.-P."/>
        </authorList>
    </citation>
    <scope>NUCLEOTIDE SEQUENCE [LARGE SCALE GENOMIC DNA]</scope>
    <source>
        <strain evidence="2 3">DSM 43675</strain>
    </source>
</reference>
<dbReference type="EMBL" id="JACHMQ010000001">
    <property type="protein sequence ID" value="MBB6395069.1"/>
    <property type="molecule type" value="Genomic_DNA"/>
</dbReference>
<evidence type="ECO:0000256" key="1">
    <source>
        <dbReference type="SAM" id="MobiDB-lite"/>
    </source>
</evidence>
<dbReference type="RefSeq" id="WP_185024631.1">
    <property type="nucleotide sequence ID" value="NZ_JACHMQ010000001.1"/>
</dbReference>
<comment type="caution">
    <text evidence="2">The sequence shown here is derived from an EMBL/GenBank/DDBJ whole genome shotgun (WGS) entry which is preliminary data.</text>
</comment>
<proteinExistence type="predicted"/>
<feature type="compositionally biased region" description="Basic and acidic residues" evidence="1">
    <location>
        <begin position="97"/>
        <end position="109"/>
    </location>
</feature>
<evidence type="ECO:0000313" key="2">
    <source>
        <dbReference type="EMBL" id="MBB6395069.1"/>
    </source>
</evidence>
<protein>
    <submittedName>
        <fullName evidence="2">Uncharacterized protein</fullName>
    </submittedName>
</protein>
<dbReference type="AlphaFoldDB" id="A0A7X0FWX4"/>
<organism evidence="2 3">
    <name type="scientific">Actinomadura coerulea</name>
    <dbReference type="NCBI Taxonomy" id="46159"/>
    <lineage>
        <taxon>Bacteria</taxon>
        <taxon>Bacillati</taxon>
        <taxon>Actinomycetota</taxon>
        <taxon>Actinomycetes</taxon>
        <taxon>Streptosporangiales</taxon>
        <taxon>Thermomonosporaceae</taxon>
        <taxon>Actinomadura</taxon>
    </lineage>
</organism>
<dbReference type="Proteomes" id="UP000546324">
    <property type="component" value="Unassembled WGS sequence"/>
</dbReference>
<keyword evidence="3" id="KW-1185">Reference proteome</keyword>
<evidence type="ECO:0000313" key="3">
    <source>
        <dbReference type="Proteomes" id="UP000546324"/>
    </source>
</evidence>
<name>A0A7X0FWX4_9ACTN</name>
<gene>
    <name evidence="2" type="ORF">BKA00_001983</name>
</gene>
<accession>A0A7X0FWX4</accession>
<feature type="region of interest" description="Disordered" evidence="1">
    <location>
        <begin position="71"/>
        <end position="120"/>
    </location>
</feature>